<dbReference type="SUPFAM" id="SSF46785">
    <property type="entry name" value="Winged helix' DNA-binding domain"/>
    <property type="match status" value="1"/>
</dbReference>
<dbReference type="InterPro" id="IPR000847">
    <property type="entry name" value="LysR_HTH_N"/>
</dbReference>
<evidence type="ECO:0000256" key="1">
    <source>
        <dbReference type="ARBA" id="ARBA00009437"/>
    </source>
</evidence>
<dbReference type="GO" id="GO:0003677">
    <property type="term" value="F:DNA binding"/>
    <property type="evidence" value="ECO:0007669"/>
    <property type="project" value="UniProtKB-KW"/>
</dbReference>
<evidence type="ECO:0000256" key="4">
    <source>
        <dbReference type="ARBA" id="ARBA00023163"/>
    </source>
</evidence>
<reference evidence="6 7" key="1">
    <citation type="journal article" date="2019" name="ACS Chem. Biol.">
        <title>Identification and Mobilization of a Cryptic Antibiotic Biosynthesis Gene Locus from a Human-Pathogenic Nocardia Isolate.</title>
        <authorList>
            <person name="Herisse M."/>
            <person name="Ishida K."/>
            <person name="Porter J.L."/>
            <person name="Howden B."/>
            <person name="Hertweck C."/>
            <person name="Stinear T.P."/>
            <person name="Pidot S.J."/>
        </authorList>
    </citation>
    <scope>NUCLEOTIDE SEQUENCE [LARGE SCALE GENOMIC DNA]</scope>
    <source>
        <strain evidence="6 7">AUSMDU00012717</strain>
    </source>
</reference>
<dbReference type="Gene3D" id="1.10.10.10">
    <property type="entry name" value="Winged helix-like DNA-binding domain superfamily/Winged helix DNA-binding domain"/>
    <property type="match status" value="1"/>
</dbReference>
<evidence type="ECO:0000259" key="5">
    <source>
        <dbReference type="PROSITE" id="PS50931"/>
    </source>
</evidence>
<dbReference type="Pfam" id="PF03466">
    <property type="entry name" value="LysR_substrate"/>
    <property type="match status" value="1"/>
</dbReference>
<keyword evidence="4" id="KW-0804">Transcription</keyword>
<dbReference type="SUPFAM" id="SSF53850">
    <property type="entry name" value="Periplasmic binding protein-like II"/>
    <property type="match status" value="1"/>
</dbReference>
<dbReference type="Proteomes" id="UP000503540">
    <property type="component" value="Chromosome"/>
</dbReference>
<dbReference type="PANTHER" id="PTHR30419:SF8">
    <property type="entry name" value="NITROGEN ASSIMILATION TRANSCRIPTIONAL ACTIVATOR-RELATED"/>
    <property type="match status" value="1"/>
</dbReference>
<comment type="similarity">
    <text evidence="1">Belongs to the LysR transcriptional regulatory family.</text>
</comment>
<evidence type="ECO:0000313" key="7">
    <source>
        <dbReference type="Proteomes" id="UP000503540"/>
    </source>
</evidence>
<dbReference type="KEGG" id="nah:F5544_30905"/>
<name>A0A6G9YLE2_9NOCA</name>
<feature type="domain" description="HTH lysR-type" evidence="5">
    <location>
        <begin position="47"/>
        <end position="104"/>
    </location>
</feature>
<dbReference type="GO" id="GO:0003700">
    <property type="term" value="F:DNA-binding transcription factor activity"/>
    <property type="evidence" value="ECO:0007669"/>
    <property type="project" value="InterPro"/>
</dbReference>
<evidence type="ECO:0000256" key="2">
    <source>
        <dbReference type="ARBA" id="ARBA00023015"/>
    </source>
</evidence>
<dbReference type="EMBL" id="CP046172">
    <property type="protein sequence ID" value="QIS14024.1"/>
    <property type="molecule type" value="Genomic_DNA"/>
</dbReference>
<dbReference type="AlphaFoldDB" id="A0A6G9YLE2"/>
<evidence type="ECO:0000313" key="6">
    <source>
        <dbReference type="EMBL" id="QIS14024.1"/>
    </source>
</evidence>
<evidence type="ECO:0000256" key="3">
    <source>
        <dbReference type="ARBA" id="ARBA00023125"/>
    </source>
</evidence>
<protein>
    <submittedName>
        <fullName evidence="6">LysR family transcriptional regulator</fullName>
    </submittedName>
</protein>
<dbReference type="CDD" id="cd05466">
    <property type="entry name" value="PBP2_LTTR_substrate"/>
    <property type="match status" value="1"/>
</dbReference>
<dbReference type="InterPro" id="IPR036388">
    <property type="entry name" value="WH-like_DNA-bd_sf"/>
</dbReference>
<keyword evidence="3" id="KW-0238">DNA-binding</keyword>
<gene>
    <name evidence="6" type="ORF">F5544_30905</name>
</gene>
<dbReference type="PROSITE" id="PS50931">
    <property type="entry name" value="HTH_LYSR"/>
    <property type="match status" value="1"/>
</dbReference>
<dbReference type="InterPro" id="IPR005119">
    <property type="entry name" value="LysR_subst-bd"/>
</dbReference>
<organism evidence="6 7">
    <name type="scientific">Nocardia arthritidis</name>
    <dbReference type="NCBI Taxonomy" id="228602"/>
    <lineage>
        <taxon>Bacteria</taxon>
        <taxon>Bacillati</taxon>
        <taxon>Actinomycetota</taxon>
        <taxon>Actinomycetes</taxon>
        <taxon>Mycobacteriales</taxon>
        <taxon>Nocardiaceae</taxon>
        <taxon>Nocardia</taxon>
    </lineage>
</organism>
<dbReference type="InterPro" id="IPR036390">
    <property type="entry name" value="WH_DNA-bd_sf"/>
</dbReference>
<proteinExistence type="inferred from homology"/>
<dbReference type="Pfam" id="PF00126">
    <property type="entry name" value="HTH_1"/>
    <property type="match status" value="1"/>
</dbReference>
<keyword evidence="7" id="KW-1185">Reference proteome</keyword>
<sequence>MIRLPVEVVFTNLLYTVTSSVPADLQLSARYRKTSMPEQALLASSAITLRQFDYFVSAVRLGSMSAAAKRFGVTPSAMSHSIGALENSLGHKLFSPDSRRSSLTKFGREFFTQASNVVDSAHGAMVMGQTFNESVLTIGTSPTIARKLMPPIIGRMRHTRNFGTIDVRTFANGYQLSSALGHGSIDVALGPLDKTPGQAHVFGFEELVVACRSDLRNRLDGSWQQLARLPWIGYGTSSEIAGILAQESGRAGVEIRYAVLAPDVATVLSLVEHGIGVAVVPRMALLGCSPQLSYISPTPTITRKLALHTKDMSPHVERFVKLLTDLELRKKLSAAGLFEI</sequence>
<dbReference type="InterPro" id="IPR050950">
    <property type="entry name" value="HTH-type_LysR_regulators"/>
</dbReference>
<dbReference type="Gene3D" id="3.40.190.10">
    <property type="entry name" value="Periplasmic binding protein-like II"/>
    <property type="match status" value="2"/>
</dbReference>
<dbReference type="GO" id="GO:0005829">
    <property type="term" value="C:cytosol"/>
    <property type="evidence" value="ECO:0007669"/>
    <property type="project" value="TreeGrafter"/>
</dbReference>
<accession>A0A6G9YLE2</accession>
<keyword evidence="2" id="KW-0805">Transcription regulation</keyword>
<dbReference type="PANTHER" id="PTHR30419">
    <property type="entry name" value="HTH-TYPE TRANSCRIPTIONAL REGULATOR YBHD"/>
    <property type="match status" value="1"/>
</dbReference>